<keyword evidence="2" id="KW-1185">Reference proteome</keyword>
<protein>
    <submittedName>
        <fullName evidence="1">Uncharacterized protein</fullName>
    </submittedName>
</protein>
<dbReference type="Proteomes" id="UP000273500">
    <property type="component" value="Unassembled WGS sequence"/>
</dbReference>
<gene>
    <name evidence="1" type="ORF">EI291_05225</name>
</gene>
<dbReference type="EMBL" id="RWIT01000002">
    <property type="protein sequence ID" value="RSK50054.1"/>
    <property type="molecule type" value="Genomic_DNA"/>
</dbReference>
<reference evidence="1 2" key="1">
    <citation type="submission" date="2018-12" db="EMBL/GenBank/DDBJ databases">
        <authorList>
            <person name="Feng G."/>
            <person name="Zhu H."/>
        </authorList>
    </citation>
    <scope>NUCLEOTIDE SEQUENCE [LARGE SCALE GENOMIC DNA]</scope>
    <source>
        <strain evidence="1 2">KCTC 12533</strain>
    </source>
</reference>
<sequence length="65" mass="7339">MLPRLQAYWFNTAQPSIPWPVLTAFGQAPGSWLARLDRVSQDPGACAPPNPFAHLAYCLTRHDYR</sequence>
<proteinExistence type="predicted"/>
<evidence type="ECO:0000313" key="1">
    <source>
        <dbReference type="EMBL" id="RSK50054.1"/>
    </source>
</evidence>
<evidence type="ECO:0000313" key="2">
    <source>
        <dbReference type="Proteomes" id="UP000273500"/>
    </source>
</evidence>
<dbReference type="RefSeq" id="WP_125418730.1">
    <property type="nucleotide sequence ID" value="NZ_RWIT01000002.1"/>
</dbReference>
<accession>A0A3R9MTY9</accession>
<comment type="caution">
    <text evidence="1">The sequence shown here is derived from an EMBL/GenBank/DDBJ whole genome shotgun (WGS) entry which is preliminary data.</text>
</comment>
<name>A0A3R9MTY9_9BACT</name>
<organism evidence="1 2">
    <name type="scientific">Hymenobacter rigui</name>
    <dbReference type="NCBI Taxonomy" id="334424"/>
    <lineage>
        <taxon>Bacteria</taxon>
        <taxon>Pseudomonadati</taxon>
        <taxon>Bacteroidota</taxon>
        <taxon>Cytophagia</taxon>
        <taxon>Cytophagales</taxon>
        <taxon>Hymenobacteraceae</taxon>
        <taxon>Hymenobacter</taxon>
    </lineage>
</organism>
<dbReference type="AlphaFoldDB" id="A0A3R9MTY9"/>